<dbReference type="InterPro" id="IPR003439">
    <property type="entry name" value="ABC_transporter-like_ATP-bd"/>
</dbReference>
<dbReference type="Gene3D" id="3.40.50.300">
    <property type="entry name" value="P-loop containing nucleotide triphosphate hydrolases"/>
    <property type="match status" value="1"/>
</dbReference>
<keyword evidence="7" id="KW-1278">Translocase</keyword>
<dbReference type="SMART" id="SM00382">
    <property type="entry name" value="AAA"/>
    <property type="match status" value="1"/>
</dbReference>
<keyword evidence="10" id="KW-0325">Glycoprotein</keyword>
<dbReference type="FunFam" id="3.40.50.300:FF:000479">
    <property type="entry name" value="Multidrug resistance protein 1A"/>
    <property type="match status" value="1"/>
</dbReference>
<dbReference type="GO" id="GO:0005524">
    <property type="term" value="F:ATP binding"/>
    <property type="evidence" value="ECO:0007669"/>
    <property type="project" value="UniProtKB-KW"/>
</dbReference>
<dbReference type="InterPro" id="IPR011527">
    <property type="entry name" value="ABC1_TM_dom"/>
</dbReference>
<reference evidence="13 14" key="1">
    <citation type="submission" date="2023-01" db="EMBL/GenBank/DDBJ databases">
        <authorList>
            <person name="Kreplak J."/>
        </authorList>
    </citation>
    <scope>NUCLEOTIDE SEQUENCE [LARGE SCALE GENOMIC DNA]</scope>
</reference>
<keyword evidence="4" id="KW-0677">Repeat</keyword>
<protein>
    <recommendedName>
        <fullName evidence="15">ABC transporter domain-containing protein</fullName>
    </recommendedName>
</protein>
<dbReference type="Proteomes" id="UP001157006">
    <property type="component" value="Chromosome 1S"/>
</dbReference>
<dbReference type="PROSITE" id="PS50929">
    <property type="entry name" value="ABC_TM1F"/>
    <property type="match status" value="1"/>
</dbReference>
<dbReference type="PROSITE" id="PS00211">
    <property type="entry name" value="ABC_TRANSPORTER_1"/>
    <property type="match status" value="1"/>
</dbReference>
<name>A0AAV0ZC07_VICFA</name>
<feature type="domain" description="ABC transporter" evidence="11">
    <location>
        <begin position="94"/>
        <end position="314"/>
    </location>
</feature>
<dbReference type="AlphaFoldDB" id="A0AAV0ZC07"/>
<evidence type="ECO:0000256" key="2">
    <source>
        <dbReference type="ARBA" id="ARBA00022448"/>
    </source>
</evidence>
<dbReference type="Gene3D" id="1.20.1560.10">
    <property type="entry name" value="ABC transporter type 1, transmembrane domain"/>
    <property type="match status" value="1"/>
</dbReference>
<dbReference type="PROSITE" id="PS50893">
    <property type="entry name" value="ABC_TRANSPORTER_2"/>
    <property type="match status" value="1"/>
</dbReference>
<keyword evidence="2" id="KW-0813">Transport</keyword>
<evidence type="ECO:0000256" key="6">
    <source>
        <dbReference type="ARBA" id="ARBA00022840"/>
    </source>
</evidence>
<keyword evidence="14" id="KW-1185">Reference proteome</keyword>
<evidence type="ECO:0000259" key="11">
    <source>
        <dbReference type="PROSITE" id="PS50893"/>
    </source>
</evidence>
<evidence type="ECO:0000256" key="9">
    <source>
        <dbReference type="ARBA" id="ARBA00023136"/>
    </source>
</evidence>
<dbReference type="GO" id="GO:0016887">
    <property type="term" value="F:ATP hydrolysis activity"/>
    <property type="evidence" value="ECO:0007669"/>
    <property type="project" value="InterPro"/>
</dbReference>
<evidence type="ECO:0000256" key="8">
    <source>
        <dbReference type="ARBA" id="ARBA00022989"/>
    </source>
</evidence>
<keyword evidence="6" id="KW-0067">ATP-binding</keyword>
<feature type="domain" description="ABC transmembrane type-1" evidence="12">
    <location>
        <begin position="2"/>
        <end position="59"/>
    </location>
</feature>
<evidence type="ECO:0000313" key="14">
    <source>
        <dbReference type="Proteomes" id="UP001157006"/>
    </source>
</evidence>
<keyword evidence="3" id="KW-0812">Transmembrane</keyword>
<dbReference type="InterPro" id="IPR017871">
    <property type="entry name" value="ABC_transporter-like_CS"/>
</dbReference>
<accession>A0AAV0ZC07</accession>
<dbReference type="InterPro" id="IPR027417">
    <property type="entry name" value="P-loop_NTPase"/>
</dbReference>
<evidence type="ECO:0000313" key="13">
    <source>
        <dbReference type="EMBL" id="CAI8595282.1"/>
    </source>
</evidence>
<dbReference type="PANTHER" id="PTHR24222:SF50">
    <property type="entry name" value="ABC TRANSPORTER B FAMILY MEMBER 9-LIKE ISOFORM X2"/>
    <property type="match status" value="1"/>
</dbReference>
<evidence type="ECO:0000256" key="10">
    <source>
        <dbReference type="ARBA" id="ARBA00023180"/>
    </source>
</evidence>
<sequence length="314" mass="34947">MGLLSLIVFSTYVLAMWYGSMLVLEKGYTGGTVTSVIIALMTGGMSLCQTSPCVDAFTAGQAAAYEMFETIKRKRKIDAYDTSGEILEDIKGDIKLKYVYFRYPVRPDVQIFVVFSLFVPSGTNTALVGQSGSGKSTVINLLEKFYDLDAGEVLIDGVNLKKLQLKWIRDYIWLVSQEPILFTTTIRENMEYGKEGATDEEITMAITLANVEKFIDKLPEGLDTMAGQNRTQLSGGQKQRIAIPREILKNSIILFLDEATSALDAESERIVQEALEKIMFKRTIVVVVHHLTTIRNADTIAVVHQGKIVEKGYT</sequence>
<comment type="subcellular location">
    <subcellularLocation>
        <location evidence="1">Membrane</location>
        <topology evidence="1">Multi-pass membrane protein</topology>
    </subcellularLocation>
</comment>
<dbReference type="GO" id="GO:0005886">
    <property type="term" value="C:plasma membrane"/>
    <property type="evidence" value="ECO:0007669"/>
    <property type="project" value="TreeGrafter"/>
</dbReference>
<dbReference type="Pfam" id="PF00005">
    <property type="entry name" value="ABC_tran"/>
    <property type="match status" value="1"/>
</dbReference>
<keyword evidence="5" id="KW-0547">Nucleotide-binding</keyword>
<dbReference type="PANTHER" id="PTHR24222">
    <property type="entry name" value="ABC TRANSPORTER B FAMILY"/>
    <property type="match status" value="1"/>
</dbReference>
<keyword evidence="8" id="KW-1133">Transmembrane helix</keyword>
<evidence type="ECO:0008006" key="15">
    <source>
        <dbReference type="Google" id="ProtNLM"/>
    </source>
</evidence>
<evidence type="ECO:0000256" key="4">
    <source>
        <dbReference type="ARBA" id="ARBA00022737"/>
    </source>
</evidence>
<dbReference type="InterPro" id="IPR036640">
    <property type="entry name" value="ABC1_TM_sf"/>
</dbReference>
<dbReference type="InterPro" id="IPR039421">
    <property type="entry name" value="Type_1_exporter"/>
</dbReference>
<dbReference type="GO" id="GO:0140359">
    <property type="term" value="F:ABC-type transporter activity"/>
    <property type="evidence" value="ECO:0007669"/>
    <property type="project" value="InterPro"/>
</dbReference>
<gene>
    <name evidence="13" type="ORF">VFH_I183640</name>
</gene>
<proteinExistence type="predicted"/>
<organism evidence="13 14">
    <name type="scientific">Vicia faba</name>
    <name type="common">Broad bean</name>
    <name type="synonym">Faba vulgaris</name>
    <dbReference type="NCBI Taxonomy" id="3906"/>
    <lineage>
        <taxon>Eukaryota</taxon>
        <taxon>Viridiplantae</taxon>
        <taxon>Streptophyta</taxon>
        <taxon>Embryophyta</taxon>
        <taxon>Tracheophyta</taxon>
        <taxon>Spermatophyta</taxon>
        <taxon>Magnoliopsida</taxon>
        <taxon>eudicotyledons</taxon>
        <taxon>Gunneridae</taxon>
        <taxon>Pentapetalae</taxon>
        <taxon>rosids</taxon>
        <taxon>fabids</taxon>
        <taxon>Fabales</taxon>
        <taxon>Fabaceae</taxon>
        <taxon>Papilionoideae</taxon>
        <taxon>50 kb inversion clade</taxon>
        <taxon>NPAAA clade</taxon>
        <taxon>Hologalegina</taxon>
        <taxon>IRL clade</taxon>
        <taxon>Fabeae</taxon>
        <taxon>Vicia</taxon>
    </lineage>
</organism>
<dbReference type="InterPro" id="IPR003593">
    <property type="entry name" value="AAA+_ATPase"/>
</dbReference>
<dbReference type="SUPFAM" id="SSF52540">
    <property type="entry name" value="P-loop containing nucleoside triphosphate hydrolases"/>
    <property type="match status" value="1"/>
</dbReference>
<evidence type="ECO:0000256" key="1">
    <source>
        <dbReference type="ARBA" id="ARBA00004141"/>
    </source>
</evidence>
<evidence type="ECO:0000256" key="7">
    <source>
        <dbReference type="ARBA" id="ARBA00022967"/>
    </source>
</evidence>
<evidence type="ECO:0000256" key="5">
    <source>
        <dbReference type="ARBA" id="ARBA00022741"/>
    </source>
</evidence>
<dbReference type="EMBL" id="OX451735">
    <property type="protein sequence ID" value="CAI8595282.1"/>
    <property type="molecule type" value="Genomic_DNA"/>
</dbReference>
<keyword evidence="9" id="KW-0472">Membrane</keyword>
<evidence type="ECO:0000259" key="12">
    <source>
        <dbReference type="PROSITE" id="PS50929"/>
    </source>
</evidence>
<evidence type="ECO:0000256" key="3">
    <source>
        <dbReference type="ARBA" id="ARBA00022692"/>
    </source>
</evidence>
<dbReference type="SUPFAM" id="SSF90123">
    <property type="entry name" value="ABC transporter transmembrane region"/>
    <property type="match status" value="1"/>
</dbReference>